<evidence type="ECO:0000313" key="2">
    <source>
        <dbReference type="Proteomes" id="UP001597201"/>
    </source>
</evidence>
<proteinExistence type="predicted"/>
<organism evidence="1 2">
    <name type="scientific">Namhaeicola litoreus</name>
    <dbReference type="NCBI Taxonomy" id="1052145"/>
    <lineage>
        <taxon>Bacteria</taxon>
        <taxon>Pseudomonadati</taxon>
        <taxon>Bacteroidota</taxon>
        <taxon>Flavobacteriia</taxon>
        <taxon>Flavobacteriales</taxon>
        <taxon>Flavobacteriaceae</taxon>
        <taxon>Namhaeicola</taxon>
    </lineage>
</organism>
<dbReference type="EMBL" id="JBHTMY010000002">
    <property type="protein sequence ID" value="MFD1315175.1"/>
    <property type="molecule type" value="Genomic_DNA"/>
</dbReference>
<evidence type="ECO:0000313" key="1">
    <source>
        <dbReference type="EMBL" id="MFD1315175.1"/>
    </source>
</evidence>
<protein>
    <submittedName>
        <fullName evidence="1">ATPase</fullName>
    </submittedName>
</protein>
<accession>A0ABW3Y2M8</accession>
<reference evidence="2" key="1">
    <citation type="journal article" date="2019" name="Int. J. Syst. Evol. Microbiol.">
        <title>The Global Catalogue of Microorganisms (GCM) 10K type strain sequencing project: providing services to taxonomists for standard genome sequencing and annotation.</title>
        <authorList>
            <consortium name="The Broad Institute Genomics Platform"/>
            <consortium name="The Broad Institute Genome Sequencing Center for Infectious Disease"/>
            <person name="Wu L."/>
            <person name="Ma J."/>
        </authorList>
    </citation>
    <scope>NUCLEOTIDE SEQUENCE [LARGE SCALE GENOMIC DNA]</scope>
    <source>
        <strain evidence="2">CCUG 61485</strain>
    </source>
</reference>
<dbReference type="RefSeq" id="WP_377177097.1">
    <property type="nucleotide sequence ID" value="NZ_JBHTMY010000002.1"/>
</dbReference>
<name>A0ABW3Y2M8_9FLAO</name>
<dbReference type="SUPFAM" id="SSF52540">
    <property type="entry name" value="P-loop containing nucleoside triphosphate hydrolases"/>
    <property type="match status" value="1"/>
</dbReference>
<dbReference type="Gene3D" id="3.40.50.300">
    <property type="entry name" value="P-loop containing nucleotide triphosphate hydrolases"/>
    <property type="match status" value="1"/>
</dbReference>
<gene>
    <name evidence="1" type="ORF">ACFQ39_06060</name>
</gene>
<keyword evidence="2" id="KW-1185">Reference proteome</keyword>
<dbReference type="Proteomes" id="UP001597201">
    <property type="component" value="Unassembled WGS sequence"/>
</dbReference>
<dbReference type="InterPro" id="IPR027417">
    <property type="entry name" value="P-loop_NTPase"/>
</dbReference>
<comment type="caution">
    <text evidence="1">The sequence shown here is derived from an EMBL/GenBank/DDBJ whole genome shotgun (WGS) entry which is preliminary data.</text>
</comment>
<sequence length="219" mass="25258">MNLPVHILTEGAQTFQLAKLKENRLTYDFDQIWAYFECKGKLLFHENFKLHKTDKDLLLKLCAYFLNDHQLCKQFNIDPNKGILLTGPVGCGKTSFMKLLSTITPKKKTFDLIPARNITFEFSNQGFSVIEKYGNYKSLCFDDLGVEPNGRHFGAECNVMGEVLLSRYDLFVNHKVKTHATTNLNAQELENRYGNRVRSRMREMMNLIPFGSSSSDKRK</sequence>